<keyword evidence="10" id="KW-1185">Reference proteome</keyword>
<dbReference type="RefSeq" id="WP_221193691.1">
    <property type="nucleotide sequence ID" value="NZ_JACHXO010000001.1"/>
</dbReference>
<name>A0ABR6GMK8_9BURK</name>
<organism evidence="9 10">
    <name type="scientific">Roseateles terrae</name>
    <dbReference type="NCBI Taxonomy" id="431060"/>
    <lineage>
        <taxon>Bacteria</taxon>
        <taxon>Pseudomonadati</taxon>
        <taxon>Pseudomonadota</taxon>
        <taxon>Betaproteobacteria</taxon>
        <taxon>Burkholderiales</taxon>
        <taxon>Sphaerotilaceae</taxon>
        <taxon>Roseateles</taxon>
    </lineage>
</organism>
<evidence type="ECO:0000256" key="1">
    <source>
        <dbReference type="ARBA" id="ARBA00006249"/>
    </source>
</evidence>
<keyword evidence="2" id="KW-0719">Serine esterase</keyword>
<dbReference type="Pfam" id="PF07519">
    <property type="entry name" value="Tannase"/>
    <property type="match status" value="1"/>
</dbReference>
<evidence type="ECO:0000256" key="8">
    <source>
        <dbReference type="SAM" id="MobiDB-lite"/>
    </source>
</evidence>
<keyword evidence="5 9" id="KW-0378">Hydrolase</keyword>
<dbReference type="GO" id="GO:0030600">
    <property type="term" value="F:feruloyl esterase activity"/>
    <property type="evidence" value="ECO:0007669"/>
    <property type="project" value="UniProtKB-EC"/>
</dbReference>
<evidence type="ECO:0000256" key="5">
    <source>
        <dbReference type="ARBA" id="ARBA00022801"/>
    </source>
</evidence>
<evidence type="ECO:0000256" key="4">
    <source>
        <dbReference type="ARBA" id="ARBA00022729"/>
    </source>
</evidence>
<dbReference type="EMBL" id="JACHXO010000001">
    <property type="protein sequence ID" value="MBB3193312.1"/>
    <property type="molecule type" value="Genomic_DNA"/>
</dbReference>
<accession>A0ABR6GMK8</accession>
<dbReference type="PANTHER" id="PTHR33938:SF15">
    <property type="entry name" value="FERULOYL ESTERASE B-RELATED"/>
    <property type="match status" value="1"/>
</dbReference>
<comment type="similarity">
    <text evidence="1">Belongs to the tannase family.</text>
</comment>
<evidence type="ECO:0000313" key="9">
    <source>
        <dbReference type="EMBL" id="MBB3193312.1"/>
    </source>
</evidence>
<dbReference type="EC" id="3.1.1.73" evidence="9"/>
<sequence>MNAKPSISFGPTRRQRPSRWRALLWWALMAWAAFVLMAAMPSLAVAAERPVAQGQALPIITPIADCSALGSTSLVDIGGAGSRVLKTSKATSQGLPACIVEGLLAPSIQFRVELPLGSWTQRYLQVGCGGLCGRIGMEVGAADGCLDLKQGGFALAATDMGHQDNDGSFGRNAAQREDFAHRAVHLTAVAAKRLIQRFYGRPQRFAYFSGCSDGGREALIEAQRHPEDFDGILAGAAALNFQVQNSLYHGWQARANTAPDGGAILTAARLPVLHQAVLKQCDALDGVVDGLISDPRLCKFDPATVACPGDGDAPGPECLSRREVDAARQLYEGPRDPQTGERLTAGGPQPGSELGWAGVFVPADAQSPIFSERIAMQALKHLVFETDPPADFKLADLRFDRATLDQLRARHPLMDATDPDLSRFAARGGKLVIWHGWSDPHISPLNSIAYHQAVRKRMGEGAARAFERLYLLPGVYHCSGGEGPSAIDLLTPMMAWVERGIAPDAVLTRTPEPRQRGNGFGQPEARPAPPMAGPSGPTVSGPPSGPPDGAPQEPPSGVLDLARSGPVVQRTRPVYPYPQVARYQGKGDIHSADSFRAVAGSDIPVPAWAGEDFFQPPPVRGLIKLSPDISHTASQPATR</sequence>
<evidence type="ECO:0000256" key="2">
    <source>
        <dbReference type="ARBA" id="ARBA00022487"/>
    </source>
</evidence>
<feature type="region of interest" description="Disordered" evidence="8">
    <location>
        <begin position="506"/>
        <end position="561"/>
    </location>
</feature>
<dbReference type="InterPro" id="IPR011118">
    <property type="entry name" value="Tannase/feruloyl_esterase"/>
</dbReference>
<dbReference type="Proteomes" id="UP000574369">
    <property type="component" value="Unassembled WGS sequence"/>
</dbReference>
<evidence type="ECO:0000256" key="6">
    <source>
        <dbReference type="ARBA" id="ARBA00022837"/>
    </source>
</evidence>
<proteinExistence type="inferred from homology"/>
<protein>
    <submittedName>
        <fullName evidence="9">Feruloyl esterase</fullName>
        <ecNumber evidence="9">3.1.1.73</ecNumber>
    </submittedName>
</protein>
<gene>
    <name evidence="9" type="ORF">FHS28_000677</name>
</gene>
<keyword evidence="3" id="KW-0479">Metal-binding</keyword>
<reference evidence="9 10" key="1">
    <citation type="submission" date="2020-08" db="EMBL/GenBank/DDBJ databases">
        <title>Genomic Encyclopedia of Type Strains, Phase III (KMG-III): the genomes of soil and plant-associated and newly described type strains.</title>
        <authorList>
            <person name="Whitman W."/>
        </authorList>
    </citation>
    <scope>NUCLEOTIDE SEQUENCE [LARGE SCALE GENOMIC DNA]</scope>
    <source>
        <strain evidence="9 10">CECT 7247</strain>
    </source>
</reference>
<dbReference type="SUPFAM" id="SSF53474">
    <property type="entry name" value="alpha/beta-Hydrolases"/>
    <property type="match status" value="1"/>
</dbReference>
<keyword evidence="4" id="KW-0732">Signal</keyword>
<feature type="compositionally biased region" description="Low complexity" evidence="8">
    <location>
        <begin position="533"/>
        <end position="542"/>
    </location>
</feature>
<evidence type="ECO:0000313" key="10">
    <source>
        <dbReference type="Proteomes" id="UP000574369"/>
    </source>
</evidence>
<keyword evidence="6" id="KW-0106">Calcium</keyword>
<feature type="compositionally biased region" description="Pro residues" evidence="8">
    <location>
        <begin position="543"/>
        <end position="554"/>
    </location>
</feature>
<evidence type="ECO:0000256" key="7">
    <source>
        <dbReference type="ARBA" id="ARBA00023157"/>
    </source>
</evidence>
<evidence type="ECO:0000256" key="3">
    <source>
        <dbReference type="ARBA" id="ARBA00022723"/>
    </source>
</evidence>
<keyword evidence="7" id="KW-1015">Disulfide bond</keyword>
<dbReference type="InterPro" id="IPR029058">
    <property type="entry name" value="AB_hydrolase_fold"/>
</dbReference>
<comment type="caution">
    <text evidence="9">The sequence shown here is derived from an EMBL/GenBank/DDBJ whole genome shotgun (WGS) entry which is preliminary data.</text>
</comment>
<dbReference type="PANTHER" id="PTHR33938">
    <property type="entry name" value="FERULOYL ESTERASE B-RELATED"/>
    <property type="match status" value="1"/>
</dbReference>